<dbReference type="AlphaFoldDB" id="A0A645IR02"/>
<evidence type="ECO:0000313" key="1">
    <source>
        <dbReference type="EMBL" id="MPN49703.1"/>
    </source>
</evidence>
<accession>A0A645IR02</accession>
<gene>
    <name evidence="1" type="ORF">SDC9_197325</name>
</gene>
<proteinExistence type="predicted"/>
<organism evidence="1">
    <name type="scientific">bioreactor metagenome</name>
    <dbReference type="NCBI Taxonomy" id="1076179"/>
    <lineage>
        <taxon>unclassified sequences</taxon>
        <taxon>metagenomes</taxon>
        <taxon>ecological metagenomes</taxon>
    </lineage>
</organism>
<dbReference type="EMBL" id="VSSQ01113188">
    <property type="protein sequence ID" value="MPN49703.1"/>
    <property type="molecule type" value="Genomic_DNA"/>
</dbReference>
<reference evidence="1" key="1">
    <citation type="submission" date="2019-08" db="EMBL/GenBank/DDBJ databases">
        <authorList>
            <person name="Kucharzyk K."/>
            <person name="Murdoch R.W."/>
            <person name="Higgins S."/>
            <person name="Loffler F."/>
        </authorList>
    </citation>
    <scope>NUCLEOTIDE SEQUENCE</scope>
</reference>
<comment type="caution">
    <text evidence="1">The sequence shown here is derived from an EMBL/GenBank/DDBJ whole genome shotgun (WGS) entry which is preliminary data.</text>
</comment>
<sequence length="134" mass="15555">MKKLILTLSFVFLFSSISFAYSREISVENNTTLTEKLGYPVITITNHSNQKLSVDYNYYKYPDKSQIEDVLATVVLEPNETKELHLKGLKFLANTGQTRRVWFSWNIEGRLKPKDTHIDTLQFTYVDKAEEQLG</sequence>
<protein>
    <submittedName>
        <fullName evidence="1">Uncharacterized protein</fullName>
    </submittedName>
</protein>
<name>A0A645IR02_9ZZZZ</name>